<protein>
    <submittedName>
        <fullName evidence="2">Uncharacterized protein</fullName>
    </submittedName>
</protein>
<gene>
    <name evidence="2" type="ORF">COLO4_25415</name>
</gene>
<dbReference type="PANTHER" id="PTHR34427:SF5">
    <property type="entry name" value="DUF4283 DOMAIN-CONTAINING PROTEIN"/>
    <property type="match status" value="1"/>
</dbReference>
<name>A0A1R3I377_9ROSI</name>
<dbReference type="PANTHER" id="PTHR34427">
    <property type="entry name" value="DUF4283 DOMAIN PROTEIN"/>
    <property type="match status" value="1"/>
</dbReference>
<dbReference type="OrthoDB" id="1000944at2759"/>
<evidence type="ECO:0000256" key="1">
    <source>
        <dbReference type="SAM" id="MobiDB-lite"/>
    </source>
</evidence>
<dbReference type="InterPro" id="IPR012677">
    <property type="entry name" value="Nucleotide-bd_a/b_plait_sf"/>
</dbReference>
<dbReference type="EMBL" id="AWUE01019029">
    <property type="protein sequence ID" value="OMO76999.1"/>
    <property type="molecule type" value="Genomic_DNA"/>
</dbReference>
<keyword evidence="3" id="KW-1185">Reference proteome</keyword>
<dbReference type="Gene3D" id="3.30.70.330">
    <property type="match status" value="1"/>
</dbReference>
<reference evidence="3" key="1">
    <citation type="submission" date="2013-09" db="EMBL/GenBank/DDBJ databases">
        <title>Corchorus olitorius genome sequencing.</title>
        <authorList>
            <person name="Alam M."/>
            <person name="Haque M.S."/>
            <person name="Islam M.S."/>
            <person name="Emdad E.M."/>
            <person name="Islam M.M."/>
            <person name="Ahmed B."/>
            <person name="Halim A."/>
            <person name="Hossen Q.M.M."/>
            <person name="Hossain M.Z."/>
            <person name="Ahmed R."/>
            <person name="Khan M.M."/>
            <person name="Islam R."/>
            <person name="Rashid M.M."/>
            <person name="Khan S.A."/>
            <person name="Rahman M.S."/>
            <person name="Alam M."/>
            <person name="Yahiya A.S."/>
            <person name="Khan M.S."/>
            <person name="Azam M.S."/>
            <person name="Haque T."/>
            <person name="Lashkar M.Z.H."/>
            <person name="Akhand A.I."/>
            <person name="Morshed G."/>
            <person name="Roy S."/>
            <person name="Uddin K.S."/>
            <person name="Rabeya T."/>
            <person name="Hossain A.S."/>
            <person name="Chowdhury A."/>
            <person name="Snigdha A.R."/>
            <person name="Mortoza M.S."/>
            <person name="Matin S.A."/>
            <person name="Hoque S.M.E."/>
            <person name="Islam M.K."/>
            <person name="Roy D.K."/>
            <person name="Haider R."/>
            <person name="Moosa M.M."/>
            <person name="Elias S.M."/>
            <person name="Hasan A.M."/>
            <person name="Jahan S."/>
            <person name="Shafiuddin M."/>
            <person name="Mahmood N."/>
            <person name="Shommy N.S."/>
        </authorList>
    </citation>
    <scope>NUCLEOTIDE SEQUENCE [LARGE SCALE GENOMIC DNA]</scope>
    <source>
        <strain evidence="3">cv. O-4</strain>
    </source>
</reference>
<dbReference type="Proteomes" id="UP000187203">
    <property type="component" value="Unassembled WGS sequence"/>
</dbReference>
<proteinExistence type="predicted"/>
<accession>A0A1R3I377</accession>
<evidence type="ECO:0000313" key="3">
    <source>
        <dbReference type="Proteomes" id="UP000187203"/>
    </source>
</evidence>
<dbReference type="InterPro" id="IPR035979">
    <property type="entry name" value="RBD_domain_sf"/>
</dbReference>
<dbReference type="SUPFAM" id="SSF54928">
    <property type="entry name" value="RNA-binding domain, RBD"/>
    <property type="match status" value="1"/>
</dbReference>
<evidence type="ECO:0000313" key="2">
    <source>
        <dbReference type="EMBL" id="OMO76999.1"/>
    </source>
</evidence>
<dbReference type="GO" id="GO:0003676">
    <property type="term" value="F:nucleic acid binding"/>
    <property type="evidence" value="ECO:0007669"/>
    <property type="project" value="InterPro"/>
</dbReference>
<organism evidence="2 3">
    <name type="scientific">Corchorus olitorius</name>
    <dbReference type="NCBI Taxonomy" id="93759"/>
    <lineage>
        <taxon>Eukaryota</taxon>
        <taxon>Viridiplantae</taxon>
        <taxon>Streptophyta</taxon>
        <taxon>Embryophyta</taxon>
        <taxon>Tracheophyta</taxon>
        <taxon>Spermatophyta</taxon>
        <taxon>Magnoliopsida</taxon>
        <taxon>eudicotyledons</taxon>
        <taxon>Gunneridae</taxon>
        <taxon>Pentapetalae</taxon>
        <taxon>rosids</taxon>
        <taxon>malvids</taxon>
        <taxon>Malvales</taxon>
        <taxon>Malvaceae</taxon>
        <taxon>Grewioideae</taxon>
        <taxon>Apeibeae</taxon>
        <taxon>Corchorus</taxon>
    </lineage>
</organism>
<sequence>MALSVEVVALLSPVALPPRMFFHNVCIVIIRIGGLVFFRVADVFLSNRGRQDYVGNYTFAFVRFRFEAEMNNAIIRGDGTFMDGRRIRVSCALLHQASFPKSNIGSHYPISNWGDLRQNIDSIVSDKKKGFAERGTPSLNFDAKVSNTAQNKSNPKRSGDNQGLAENRPEVFTLFPKIPKEDMTWIERSVVGFLSSFISHQSVQSNCDSSRISCYVRPLGGCSVLLTFENKDVMEFYLKEHESWFSTWFSSIKQCDGSLCSEDQVVWLILEAIPLQLWHDAFFMEIGNLWGSFVTVDDSTHRKCRFDLARVLVSVKRHAKIPSKIVVSHNGGRFEILISTEPAQNFISLKSEKKILVAGHESTSSESWSPSDELNSNQVDDVDSRMNDAVEDYEEGGIGNSLLNEVEAQDGLMSRERDDHKEGVVEELVSEPINFGNNWPLDKGVEVDNLVVNELEHSDGLSHVPESCLGDSQIGP</sequence>
<dbReference type="AlphaFoldDB" id="A0A1R3I377"/>
<feature type="region of interest" description="Disordered" evidence="1">
    <location>
        <begin position="145"/>
        <end position="164"/>
    </location>
</feature>
<comment type="caution">
    <text evidence="2">The sequence shown here is derived from an EMBL/GenBank/DDBJ whole genome shotgun (WGS) entry which is preliminary data.</text>
</comment>